<protein>
    <submittedName>
        <fullName evidence="3">Uncharacterized protein</fullName>
    </submittedName>
</protein>
<reference evidence="4" key="1">
    <citation type="journal article" date="2018" name="Nat. Microbiol.">
        <title>Leveraging single-cell genomics to expand the fungal tree of life.</title>
        <authorList>
            <person name="Ahrendt S.R."/>
            <person name="Quandt C.A."/>
            <person name="Ciobanu D."/>
            <person name="Clum A."/>
            <person name="Salamov A."/>
            <person name="Andreopoulos B."/>
            <person name="Cheng J.F."/>
            <person name="Woyke T."/>
            <person name="Pelin A."/>
            <person name="Henrissat B."/>
            <person name="Reynolds N.K."/>
            <person name="Benny G.L."/>
            <person name="Smith M.E."/>
            <person name="James T.Y."/>
            <person name="Grigoriev I.V."/>
        </authorList>
    </citation>
    <scope>NUCLEOTIDE SEQUENCE [LARGE SCALE GENOMIC DNA]</scope>
    <source>
        <strain evidence="4">CSF55</strain>
    </source>
</reference>
<feature type="region of interest" description="Disordered" evidence="1">
    <location>
        <begin position="165"/>
        <end position="185"/>
    </location>
</feature>
<evidence type="ECO:0000256" key="1">
    <source>
        <dbReference type="SAM" id="MobiDB-lite"/>
    </source>
</evidence>
<accession>A0A4P9YKS0</accession>
<feature type="non-terminal residue" evidence="3">
    <location>
        <position position="1"/>
    </location>
</feature>
<dbReference type="AlphaFoldDB" id="A0A4P9YKS0"/>
<sequence length="185" mass="21571">GLKVNREYYVGVSVYDEEMRCAGKKMGRKVFCGSRLSDEYLVYNMRIESKNSDGERLDNVKSLKEDLNFNEDFVRRLNIYTKDYFLTLTGIKTENEYLENKQLNQLNKTVEIMCVNVLMKYAVEYKDVWMLFVCYKINTRGEQIDYSLLNIKKSTPHIPKPINPTVISSISTPSIQHQPNTRSPA</sequence>
<name>A0A4P9YKS0_ROZAC</name>
<proteinExistence type="predicted"/>
<organism evidence="3 4">
    <name type="scientific">Rozella allomycis (strain CSF55)</name>
    <dbReference type="NCBI Taxonomy" id="988480"/>
    <lineage>
        <taxon>Eukaryota</taxon>
        <taxon>Fungi</taxon>
        <taxon>Fungi incertae sedis</taxon>
        <taxon>Cryptomycota</taxon>
        <taxon>Cryptomycota incertae sedis</taxon>
        <taxon>Rozella</taxon>
    </lineage>
</organism>
<dbReference type="EMBL" id="ML005167">
    <property type="protein sequence ID" value="RKP19752.1"/>
    <property type="molecule type" value="Genomic_DNA"/>
</dbReference>
<dbReference type="EMBL" id="ML005167">
    <property type="protein sequence ID" value="RKP19751.1"/>
    <property type="molecule type" value="Genomic_DNA"/>
</dbReference>
<feature type="compositionally biased region" description="Low complexity" evidence="1">
    <location>
        <begin position="165"/>
        <end position="175"/>
    </location>
</feature>
<evidence type="ECO:0000313" key="2">
    <source>
        <dbReference type="EMBL" id="RKP19751.1"/>
    </source>
</evidence>
<dbReference type="Proteomes" id="UP000281549">
    <property type="component" value="Unassembled WGS sequence"/>
</dbReference>
<evidence type="ECO:0000313" key="3">
    <source>
        <dbReference type="EMBL" id="RKP19752.1"/>
    </source>
</evidence>
<evidence type="ECO:0000313" key="4">
    <source>
        <dbReference type="Proteomes" id="UP000281549"/>
    </source>
</evidence>
<gene>
    <name evidence="2" type="ORF">ROZALSC1DRAFT_28682</name>
    <name evidence="3" type="ORF">ROZALSC1DRAFT_28683</name>
</gene>
<feature type="compositionally biased region" description="Polar residues" evidence="1">
    <location>
        <begin position="176"/>
        <end position="185"/>
    </location>
</feature>
<reference evidence="3" key="2">
    <citation type="submission" date="2018-08" db="EMBL/GenBank/DDBJ databases">
        <title>Leveraging single-cell genomics to expand the Fungal Tree of Life.</title>
        <authorList>
            <consortium name="DOE Joint Genome Institute"/>
            <person name="Ahrendt S.R."/>
            <person name="Quandt C.A."/>
            <person name="Ciobanu D."/>
            <person name="Clum A."/>
            <person name="Salamov A."/>
            <person name="Andreopoulos B."/>
            <person name="Cheng J.-F."/>
            <person name="Woyke T."/>
            <person name="Pelin A."/>
            <person name="Henrissat B."/>
            <person name="Reynolds N."/>
            <person name="Benny G.L."/>
            <person name="Smith M.E."/>
            <person name="James T.Y."/>
            <person name="Grigoriev I.V."/>
        </authorList>
    </citation>
    <scope>NUCLEOTIDE SEQUENCE</scope>
    <source>
        <strain evidence="3">CSF55</strain>
    </source>
</reference>